<dbReference type="EMBL" id="KY000025">
    <property type="protein sequence ID" value="ASK40727.1"/>
    <property type="molecule type" value="Genomic_DNA"/>
</dbReference>
<dbReference type="EMBL" id="KY000029">
    <property type="protein sequence ID" value="ASK41490.1"/>
    <property type="molecule type" value="Genomic_DNA"/>
</dbReference>
<geneLocation type="plasmid" evidence="3">
    <name>pTi_CFBP5499</name>
</geneLocation>
<name>A0A2Z2PGP8_9HYPH</name>
<protein>
    <recommendedName>
        <fullName evidence="1">CHAT domain-containing protein</fullName>
    </recommendedName>
</protein>
<evidence type="ECO:0000313" key="2">
    <source>
        <dbReference type="EMBL" id="ASK40727.1"/>
    </source>
</evidence>
<dbReference type="InterPro" id="IPR024983">
    <property type="entry name" value="CHAT_dom"/>
</dbReference>
<dbReference type="AlphaFoldDB" id="A0A2Z2PGP8"/>
<proteinExistence type="predicted"/>
<dbReference type="Pfam" id="PF12770">
    <property type="entry name" value="CHAT"/>
    <property type="match status" value="1"/>
</dbReference>
<evidence type="ECO:0000259" key="1">
    <source>
        <dbReference type="Pfam" id="PF12770"/>
    </source>
</evidence>
<organism evidence="3">
    <name type="scientific">Agrobacterium genomosp. 6</name>
    <dbReference type="NCBI Taxonomy" id="1183411"/>
    <lineage>
        <taxon>Bacteria</taxon>
        <taxon>Pseudomonadati</taxon>
        <taxon>Pseudomonadota</taxon>
        <taxon>Alphaproteobacteria</taxon>
        <taxon>Hyphomicrobiales</taxon>
        <taxon>Rhizobiaceae</taxon>
        <taxon>Rhizobium/Agrobacterium group</taxon>
        <taxon>Agrobacterium</taxon>
        <taxon>Agrobacterium tumefaciens complex</taxon>
    </lineage>
</organism>
<evidence type="ECO:0000313" key="3">
    <source>
        <dbReference type="EMBL" id="ASK41490.1"/>
    </source>
</evidence>
<feature type="domain" description="CHAT" evidence="1">
    <location>
        <begin position="402"/>
        <end position="547"/>
    </location>
</feature>
<accession>A0A2Z2PGP8</accession>
<dbReference type="RefSeq" id="WP_080830752.1">
    <property type="nucleotide sequence ID" value="NZ_KY000025.1"/>
</dbReference>
<reference evidence="3" key="1">
    <citation type="submission" date="2016-10" db="EMBL/GenBank/DDBJ databases">
        <title>Agrobacterium Ti plasmids: Classification based on T-DNA and Vir regions organization.</title>
        <authorList>
            <person name="Nabi N."/>
            <person name="Vial L."/>
            <person name="Ben Hafsa A."/>
            <person name="Chapulliot D."/>
            <person name="Berard A."/>
            <person name="Chauveau A."/>
            <person name="Le Paslier M.-C."/>
            <person name="Harzallah Skhiri F."/>
            <person name="Brunel D."/>
            <person name="Nesme X."/>
            <person name="Chaouachi M."/>
        </authorList>
    </citation>
    <scope>NUCLEOTIDE SEQUENCE</scope>
    <source>
        <strain evidence="2">AR125</strain>
        <strain evidence="3">CFBP5499</strain>
        <plasmid evidence="2">pTi_AR125</plasmid>
        <plasmid evidence="3">pTi_CFBP5499</plasmid>
    </source>
</reference>
<geneLocation type="plasmid" evidence="2">
    <name>pTi_AR125</name>
</geneLocation>
<sequence length="564" mass="63131">MKSSIISHEKSAFLKFELENGDARRRKLALQDLCGLYRGGFQLNAENRNSFEKTINGMVLSHPDLKVVRWCLNALARLARREESGRYIELSIAQYETFPEIVAAAVAALSRIYGGDLASAPSLKNVDPAIRTLAALQNTDPKLLDLNGFSINIDKADLEVLKLALITVGLNRDIENLFDPRHNNGTFVKALAQHDDPIVRQYSAWSVLENVRLTMADLGFDLQRIESQPFNVQAKLFQLAAQRLDDDKRRHEIILQGSYSKSPIAREGLAKGVQRIFYDGLPDITVNWFDLETDRHVRSLIAEHLARYADQMPVYEAKVFAVLEVEPNLKRNILLGAEGHGLYGKIKATELDQGNLSLFPADMDFKQRIHEINIGQTAIPEMKVLFLAASPYSSERLRPDEEAREIEDELKRVYHKKVEIVSERRWAVRNDQIQGAVLDFNPKVLHFSGHGTDKALVFENRNGDPVPVSSKAIAELVALSGAVECLVLNACFSSAVGQHCLAHVKWVIGCDASVLDEAAISFSKAFYRALAHGRSFDIAFRLAKNEVRIAFDDEADLYVLLAAD</sequence>
<keyword evidence="3" id="KW-0614">Plasmid</keyword>